<sequence>MGKLRLGRRRGIWLGDGTLSLSQGGWWSSTAMRLDGAAPSVVIDLNNDRYALPTLGPEMLVNGDFSQGAVGWVANSGTTLAVVNGSAGVTATSAGTSSIAAAVNVTVGSLYRVSGRLISATSAAGLAIMTAVNAGTFASTTPALTAGVYEFYFVATQATMYVGPRIFSAAVGAATTWDDVSVREVQLNRLTRAAFAECFTFSASSTVARTYIDKAGIMRNDLAADQPRFGWKAGKRRLLLEDTATNALTQSGNLLDAAWSFFFLSVASVDANKFGPGFPAFTLRENATNGVHALGRAGSARPAIISGQSYVDTYCLAADGREWLLYENNATGSYKSVYVNIATRTVGANGFGSAISVKFTDGPAGFVLVSFVFTSTVNSALDGSLFLTTGDGAGKNYVGDTAKGIQFGWRQVETGSAPTSYIPTAGSAVTRTIETARFSPLVEAIIQRAAATIRVQYQLYEQTNVQRVIGGVNPTALVGDSGVGRVSNWNGSTTLATAVGQGASLIVPTSSIIAWNAAGRSLVTYLGPAGGVVASDGNQPGDRSLVYLGRGSVVGVNPGYGDGFYDTVTIWPIRGADASIQALAVPA</sequence>
<protein>
    <submittedName>
        <fullName evidence="1">Uncharacterized protein</fullName>
    </submittedName>
</protein>
<organism evidence="1 2">
    <name type="scientific">Rhizobium straminoryzae</name>
    <dbReference type="NCBI Taxonomy" id="1387186"/>
    <lineage>
        <taxon>Bacteria</taxon>
        <taxon>Pseudomonadati</taxon>
        <taxon>Pseudomonadota</taxon>
        <taxon>Alphaproteobacteria</taxon>
        <taxon>Hyphomicrobiales</taxon>
        <taxon>Rhizobiaceae</taxon>
        <taxon>Rhizobium/Agrobacterium group</taxon>
        <taxon>Rhizobium</taxon>
    </lineage>
</organism>
<name>A0A549T0S3_9HYPH</name>
<evidence type="ECO:0000313" key="1">
    <source>
        <dbReference type="EMBL" id="TRL35479.1"/>
    </source>
</evidence>
<keyword evidence="2" id="KW-1185">Reference proteome</keyword>
<accession>A0A549T0S3</accession>
<dbReference type="RefSeq" id="WP_143126969.1">
    <property type="nucleotide sequence ID" value="NZ_VJMG01000065.1"/>
</dbReference>
<dbReference type="InterPro" id="IPR008979">
    <property type="entry name" value="Galactose-bd-like_sf"/>
</dbReference>
<dbReference type="Proteomes" id="UP000316801">
    <property type="component" value="Unassembled WGS sequence"/>
</dbReference>
<comment type="caution">
    <text evidence="1">The sequence shown here is derived from an EMBL/GenBank/DDBJ whole genome shotgun (WGS) entry which is preliminary data.</text>
</comment>
<evidence type="ECO:0000313" key="2">
    <source>
        <dbReference type="Proteomes" id="UP000316801"/>
    </source>
</evidence>
<dbReference type="Gene3D" id="2.60.120.260">
    <property type="entry name" value="Galactose-binding domain-like"/>
    <property type="match status" value="1"/>
</dbReference>
<proteinExistence type="predicted"/>
<dbReference type="SUPFAM" id="SSF49785">
    <property type="entry name" value="Galactose-binding domain-like"/>
    <property type="match status" value="1"/>
</dbReference>
<reference evidence="1 2" key="1">
    <citation type="submission" date="2019-07" db="EMBL/GenBank/DDBJ databases">
        <title>Ln-dependent methylotrophs.</title>
        <authorList>
            <person name="Tani A."/>
        </authorList>
    </citation>
    <scope>NUCLEOTIDE SEQUENCE [LARGE SCALE GENOMIC DNA]</scope>
    <source>
        <strain evidence="1 2">SM12</strain>
    </source>
</reference>
<dbReference type="AlphaFoldDB" id="A0A549T0S3"/>
<dbReference type="EMBL" id="VJMG01000065">
    <property type="protein sequence ID" value="TRL35479.1"/>
    <property type="molecule type" value="Genomic_DNA"/>
</dbReference>
<gene>
    <name evidence="1" type="ORF">FNA46_19960</name>
</gene>